<dbReference type="AlphaFoldDB" id="A0AA40CST0"/>
<sequence length="204" mass="21245">MVGCHVQTQPSLRTGGESVCNASEMYKGLATMMPEKSIASSHSHSTPPSHLSAQTSHSNMKPFPLLAISTLASALQPAHPLEPRQNLCPIPCGEGWCCQIGTKCIPGKSDPSVKYDCDDELLSTTWPAIQVGVFSTVVDILTSIASEFSLTTTFSFSPTLASPTFTPTLPTMPSPTTTGNAAGRADGSPRVVGAVAGLMGLLLA</sequence>
<proteinExistence type="predicted"/>
<feature type="region of interest" description="Disordered" evidence="1">
    <location>
        <begin position="37"/>
        <end position="57"/>
    </location>
</feature>
<dbReference type="EMBL" id="JAULSV010000003">
    <property type="protein sequence ID" value="KAK0648083.1"/>
    <property type="molecule type" value="Genomic_DNA"/>
</dbReference>
<feature type="compositionally biased region" description="Low complexity" evidence="1">
    <location>
        <begin position="37"/>
        <end position="52"/>
    </location>
</feature>
<feature type="region of interest" description="Disordered" evidence="1">
    <location>
        <begin position="165"/>
        <end position="186"/>
    </location>
</feature>
<accession>A0AA40CST0</accession>
<reference evidence="2" key="1">
    <citation type="submission" date="2023-06" db="EMBL/GenBank/DDBJ databases">
        <title>Genome-scale phylogeny and comparative genomics of the fungal order Sordariales.</title>
        <authorList>
            <consortium name="Lawrence Berkeley National Laboratory"/>
            <person name="Hensen N."/>
            <person name="Bonometti L."/>
            <person name="Westerberg I."/>
            <person name="Brannstrom I.O."/>
            <person name="Guillou S."/>
            <person name="Cros-Aarteil S."/>
            <person name="Calhoun S."/>
            <person name="Haridas S."/>
            <person name="Kuo A."/>
            <person name="Mondo S."/>
            <person name="Pangilinan J."/>
            <person name="Riley R."/>
            <person name="Labutti K."/>
            <person name="Andreopoulos B."/>
            <person name="Lipzen A."/>
            <person name="Chen C."/>
            <person name="Yanf M."/>
            <person name="Daum C."/>
            <person name="Ng V."/>
            <person name="Clum A."/>
            <person name="Steindorff A."/>
            <person name="Ohm R."/>
            <person name="Martin F."/>
            <person name="Silar P."/>
            <person name="Natvig D."/>
            <person name="Lalanne C."/>
            <person name="Gautier V."/>
            <person name="Ament-Velasquez S.L."/>
            <person name="Kruys A."/>
            <person name="Hutchinson M.I."/>
            <person name="Powell A.J."/>
            <person name="Barry K."/>
            <person name="Miller A.N."/>
            <person name="Grigoriev I.V."/>
            <person name="Debuchy R."/>
            <person name="Gladieux P."/>
            <person name="Thoren M.H."/>
            <person name="Johannesson H."/>
        </authorList>
    </citation>
    <scope>NUCLEOTIDE SEQUENCE</scope>
    <source>
        <strain evidence="2">SMH2532-1</strain>
    </source>
</reference>
<evidence type="ECO:0000313" key="2">
    <source>
        <dbReference type="EMBL" id="KAK0648083.1"/>
    </source>
</evidence>
<organism evidence="2 3">
    <name type="scientific">Cercophora newfieldiana</name>
    <dbReference type="NCBI Taxonomy" id="92897"/>
    <lineage>
        <taxon>Eukaryota</taxon>
        <taxon>Fungi</taxon>
        <taxon>Dikarya</taxon>
        <taxon>Ascomycota</taxon>
        <taxon>Pezizomycotina</taxon>
        <taxon>Sordariomycetes</taxon>
        <taxon>Sordariomycetidae</taxon>
        <taxon>Sordariales</taxon>
        <taxon>Lasiosphaeriaceae</taxon>
        <taxon>Cercophora</taxon>
    </lineage>
</organism>
<comment type="caution">
    <text evidence="2">The sequence shown here is derived from an EMBL/GenBank/DDBJ whole genome shotgun (WGS) entry which is preliminary data.</text>
</comment>
<dbReference type="Proteomes" id="UP001174936">
    <property type="component" value="Unassembled WGS sequence"/>
</dbReference>
<protein>
    <submittedName>
        <fullName evidence="2">Uncharacterized protein</fullName>
    </submittedName>
</protein>
<evidence type="ECO:0000256" key="1">
    <source>
        <dbReference type="SAM" id="MobiDB-lite"/>
    </source>
</evidence>
<feature type="compositionally biased region" description="Low complexity" evidence="1">
    <location>
        <begin position="165"/>
        <end position="178"/>
    </location>
</feature>
<keyword evidence="3" id="KW-1185">Reference proteome</keyword>
<name>A0AA40CST0_9PEZI</name>
<gene>
    <name evidence="2" type="ORF">B0T16DRAFT_407701</name>
</gene>
<evidence type="ECO:0000313" key="3">
    <source>
        <dbReference type="Proteomes" id="UP001174936"/>
    </source>
</evidence>